<dbReference type="InterPro" id="IPR004101">
    <property type="entry name" value="Mur_ligase_C"/>
</dbReference>
<keyword evidence="4" id="KW-0472">Membrane</keyword>
<evidence type="ECO:0000256" key="4">
    <source>
        <dbReference type="SAM" id="Phobius"/>
    </source>
</evidence>
<dbReference type="GO" id="GO:0016881">
    <property type="term" value="F:acid-amino acid ligase activity"/>
    <property type="evidence" value="ECO:0007669"/>
    <property type="project" value="InterPro"/>
</dbReference>
<dbReference type="Gene3D" id="3.90.190.20">
    <property type="entry name" value="Mur ligase, C-terminal domain"/>
    <property type="match status" value="1"/>
</dbReference>
<evidence type="ECO:0000259" key="6">
    <source>
        <dbReference type="Pfam" id="PF08245"/>
    </source>
</evidence>
<accession>A0A2T5JCF7</accession>
<dbReference type="Proteomes" id="UP000244168">
    <property type="component" value="Unassembled WGS sequence"/>
</dbReference>
<dbReference type="GO" id="GO:0005524">
    <property type="term" value="F:ATP binding"/>
    <property type="evidence" value="ECO:0007669"/>
    <property type="project" value="UniProtKB-KW"/>
</dbReference>
<protein>
    <submittedName>
        <fullName evidence="7">UDP-N-acetylmuramoyl-tripeptide--D-alanyl-D-alanine ligase</fullName>
    </submittedName>
</protein>
<keyword evidence="8" id="KW-1185">Reference proteome</keyword>
<evidence type="ECO:0000256" key="1">
    <source>
        <dbReference type="ARBA" id="ARBA00022598"/>
    </source>
</evidence>
<dbReference type="Gene3D" id="3.40.1190.10">
    <property type="entry name" value="Mur-like, catalytic domain"/>
    <property type="match status" value="1"/>
</dbReference>
<evidence type="ECO:0000256" key="2">
    <source>
        <dbReference type="ARBA" id="ARBA00022741"/>
    </source>
</evidence>
<dbReference type="AlphaFoldDB" id="A0A2T5JCF7"/>
<feature type="domain" description="Mur ligase central" evidence="6">
    <location>
        <begin position="183"/>
        <end position="371"/>
    </location>
</feature>
<proteinExistence type="predicted"/>
<dbReference type="OrthoDB" id="9801978at2"/>
<dbReference type="PANTHER" id="PTHR43024">
    <property type="entry name" value="UDP-N-ACETYLMURAMOYL-TRIPEPTIDE--D-ALANYL-D-ALANINE LIGASE"/>
    <property type="match status" value="1"/>
</dbReference>
<name>A0A2T5JCF7_9SPHI</name>
<feature type="transmembrane region" description="Helical" evidence="4">
    <location>
        <begin position="130"/>
        <end position="152"/>
    </location>
</feature>
<dbReference type="InterPro" id="IPR036565">
    <property type="entry name" value="Mur-like_cat_sf"/>
</dbReference>
<dbReference type="InterPro" id="IPR051046">
    <property type="entry name" value="MurCDEF_CellWall_CoF430Synth"/>
</dbReference>
<evidence type="ECO:0000313" key="8">
    <source>
        <dbReference type="Proteomes" id="UP000244168"/>
    </source>
</evidence>
<dbReference type="InterPro" id="IPR013221">
    <property type="entry name" value="Mur_ligase_cen"/>
</dbReference>
<gene>
    <name evidence="7" type="ORF">C8P68_102270</name>
</gene>
<dbReference type="RefSeq" id="WP_107827374.1">
    <property type="nucleotide sequence ID" value="NZ_CP160205.1"/>
</dbReference>
<keyword evidence="3" id="KW-0067">ATP-binding</keyword>
<feature type="transmembrane region" description="Helical" evidence="4">
    <location>
        <begin position="106"/>
        <end position="124"/>
    </location>
</feature>
<keyword evidence="2" id="KW-0547">Nucleotide-binding</keyword>
<organism evidence="7 8">
    <name type="scientific">Mucilaginibacter yixingensis</name>
    <dbReference type="NCBI Taxonomy" id="1295612"/>
    <lineage>
        <taxon>Bacteria</taxon>
        <taxon>Pseudomonadati</taxon>
        <taxon>Bacteroidota</taxon>
        <taxon>Sphingobacteriia</taxon>
        <taxon>Sphingobacteriales</taxon>
        <taxon>Sphingobacteriaceae</taxon>
        <taxon>Mucilaginibacter</taxon>
    </lineage>
</organism>
<comment type="caution">
    <text evidence="7">The sequence shown here is derived from an EMBL/GenBank/DDBJ whole genome shotgun (WGS) entry which is preliminary data.</text>
</comment>
<dbReference type="SUPFAM" id="SSF53623">
    <property type="entry name" value="MurD-like peptide ligases, catalytic domain"/>
    <property type="match status" value="1"/>
</dbReference>
<reference evidence="7 8" key="1">
    <citation type="submission" date="2018-04" db="EMBL/GenBank/DDBJ databases">
        <title>Genomic Encyclopedia of Archaeal and Bacterial Type Strains, Phase II (KMG-II): from individual species to whole genera.</title>
        <authorList>
            <person name="Goeker M."/>
        </authorList>
    </citation>
    <scope>NUCLEOTIDE SEQUENCE [LARGE SCALE GENOMIC DNA]</scope>
    <source>
        <strain evidence="7 8">DSM 26809</strain>
    </source>
</reference>
<feature type="transmembrane region" description="Helical" evidence="4">
    <location>
        <begin position="55"/>
        <end position="86"/>
    </location>
</feature>
<keyword evidence="4" id="KW-1133">Transmembrane helix</keyword>
<dbReference type="InterPro" id="IPR036615">
    <property type="entry name" value="Mur_ligase_C_dom_sf"/>
</dbReference>
<dbReference type="EMBL" id="QAOQ01000002">
    <property type="protein sequence ID" value="PTQ99446.1"/>
    <property type="molecule type" value="Genomic_DNA"/>
</dbReference>
<dbReference type="SUPFAM" id="SSF53244">
    <property type="entry name" value="MurD-like peptide ligases, peptide-binding domain"/>
    <property type="match status" value="1"/>
</dbReference>
<evidence type="ECO:0000256" key="3">
    <source>
        <dbReference type="ARBA" id="ARBA00022840"/>
    </source>
</evidence>
<dbReference type="Pfam" id="PF02875">
    <property type="entry name" value="Mur_ligase_C"/>
    <property type="match status" value="1"/>
</dbReference>
<evidence type="ECO:0000313" key="7">
    <source>
        <dbReference type="EMBL" id="PTQ99446.1"/>
    </source>
</evidence>
<dbReference type="Pfam" id="PF08245">
    <property type="entry name" value="Mur_ligase_M"/>
    <property type="match status" value="1"/>
</dbReference>
<keyword evidence="4" id="KW-0812">Transmembrane</keyword>
<feature type="domain" description="Mur ligase C-terminal" evidence="5">
    <location>
        <begin position="393"/>
        <end position="514"/>
    </location>
</feature>
<dbReference type="PANTHER" id="PTHR43024:SF1">
    <property type="entry name" value="UDP-N-ACETYLMURAMOYL-TRIPEPTIDE--D-ALANYL-D-ALANINE LIGASE"/>
    <property type="match status" value="1"/>
</dbReference>
<sequence length="525" mass="58713">MEQALLILALIALLIYAFAKLRYELHMMQLNSYRNERYGKWLKNNLVIGPRIWEVIMLAITGVLIFLASPLVTALAFISCFGLLAWMLFAKKQKKPVVFTSRATRLFATLFALTVILAGVHAIFAHNGVMSLWGLAFLTFLSFVLIFVANMLMAPVEASVNRWYYKDAQRILSERPDLIIIGITGSYGKTSTKHFLHRMLSEKYNVLMTPGSFNTTMGVIRTIREQLQATHQVFIAEMGAKQFHDIKEICDLVHPHIGILTAVGEQHLETFKTIQNVQKTKFELIDALPSGALAVLNHDYEFVANRPVSDRKTAYYSAEDPSIDYYIGNVSYSARGSEFTVFHKGEAKGTFQTRLVGSYNLSNILASYIVAKNLDVSDTSIAFAIKKLEPVQHRLEVKVHGNGVTVIDDAFNSNPVGSKMALEVLKGIEGTRKIIITPGMIELGDKQEHYNMLLGEQMADSCDYVVVVAKTNSAAILKGLKNKNYPDEQIYMAQNFKDATGHLGTMVKAGDVLLYENDLPDTYES</sequence>
<keyword evidence="1 7" id="KW-0436">Ligase</keyword>
<evidence type="ECO:0000259" key="5">
    <source>
        <dbReference type="Pfam" id="PF02875"/>
    </source>
</evidence>